<dbReference type="GO" id="GO:0005886">
    <property type="term" value="C:plasma membrane"/>
    <property type="evidence" value="ECO:0007669"/>
    <property type="project" value="TreeGrafter"/>
</dbReference>
<dbReference type="InterPro" id="IPR052165">
    <property type="entry name" value="Membrane_assoc_protease"/>
</dbReference>
<dbReference type="PATRIC" id="fig|66969.6.peg.1585"/>
<evidence type="ECO:0000256" key="5">
    <source>
        <dbReference type="SAM" id="Phobius"/>
    </source>
</evidence>
<dbReference type="AlphaFoldDB" id="A0A0W1ADY5"/>
<dbReference type="PANTHER" id="PTHR33507:SF3">
    <property type="entry name" value="INNER MEMBRANE PROTEIN YBBJ"/>
    <property type="match status" value="1"/>
</dbReference>
<evidence type="ECO:0000259" key="6">
    <source>
        <dbReference type="Pfam" id="PF01957"/>
    </source>
</evidence>
<keyword evidence="3 5" id="KW-1133">Transmembrane helix</keyword>
<comment type="caution">
    <text evidence="7">The sequence shown here is derived from an EMBL/GenBank/DDBJ whole genome shotgun (WGS) entry which is preliminary data.</text>
</comment>
<keyword evidence="8" id="KW-1185">Reference proteome</keyword>
<keyword evidence="2 5" id="KW-0812">Transmembrane</keyword>
<dbReference type="STRING" id="66969.Lwal_1448"/>
<evidence type="ECO:0000313" key="7">
    <source>
        <dbReference type="EMBL" id="KTD79376.1"/>
    </source>
</evidence>
<dbReference type="Pfam" id="PF01957">
    <property type="entry name" value="NfeD"/>
    <property type="match status" value="1"/>
</dbReference>
<dbReference type="Proteomes" id="UP000054729">
    <property type="component" value="Unassembled WGS sequence"/>
</dbReference>
<evidence type="ECO:0000256" key="1">
    <source>
        <dbReference type="ARBA" id="ARBA00004141"/>
    </source>
</evidence>
<proteinExistence type="predicted"/>
<dbReference type="InterPro" id="IPR012340">
    <property type="entry name" value="NA-bd_OB-fold"/>
</dbReference>
<keyword evidence="4 5" id="KW-0472">Membrane</keyword>
<feature type="transmembrane region" description="Helical" evidence="5">
    <location>
        <begin position="53"/>
        <end position="71"/>
    </location>
</feature>
<feature type="transmembrane region" description="Helical" evidence="5">
    <location>
        <begin position="6"/>
        <end position="22"/>
    </location>
</feature>
<name>A0A0W1ADY5_9GAMM</name>
<feature type="domain" description="NfeD-like C-terminal" evidence="6">
    <location>
        <begin position="88"/>
        <end position="140"/>
    </location>
</feature>
<sequence length="148" mass="16697">MEWLSYWHWFALALILVIAESLGTAGFLVAIGMAAGIVGLVLTLFAMTWEWQLTVFSIMSIVFAFIWWKIIQKRSKERPVSTLNRPIEAMVGRTTTLIEPIENGRGKIRMNDATWFVTGPELEAGTKVKITGVDNETLLIVEQLRKAD</sequence>
<evidence type="ECO:0000256" key="4">
    <source>
        <dbReference type="ARBA" id="ARBA00023136"/>
    </source>
</evidence>
<dbReference type="EMBL" id="LNZB01000036">
    <property type="protein sequence ID" value="KTD79376.1"/>
    <property type="molecule type" value="Genomic_DNA"/>
</dbReference>
<accession>A0A0W1ADY5</accession>
<protein>
    <submittedName>
        <fullName evidence="7">Inner membrane protein YbbJ</fullName>
    </submittedName>
</protein>
<dbReference type="PANTHER" id="PTHR33507">
    <property type="entry name" value="INNER MEMBRANE PROTEIN YBBJ"/>
    <property type="match status" value="1"/>
</dbReference>
<gene>
    <name evidence="7" type="primary">ybbJ</name>
    <name evidence="7" type="ORF">Lwal_1448</name>
</gene>
<comment type="subcellular location">
    <subcellularLocation>
        <location evidence="1">Membrane</location>
        <topology evidence="1">Multi-pass membrane protein</topology>
    </subcellularLocation>
</comment>
<organism evidence="7 8">
    <name type="scientific">Legionella waltersii</name>
    <dbReference type="NCBI Taxonomy" id="66969"/>
    <lineage>
        <taxon>Bacteria</taxon>
        <taxon>Pseudomonadati</taxon>
        <taxon>Pseudomonadota</taxon>
        <taxon>Gammaproteobacteria</taxon>
        <taxon>Legionellales</taxon>
        <taxon>Legionellaceae</taxon>
        <taxon>Legionella</taxon>
    </lineage>
</organism>
<evidence type="ECO:0000313" key="8">
    <source>
        <dbReference type="Proteomes" id="UP000054729"/>
    </source>
</evidence>
<dbReference type="Gene3D" id="2.40.50.140">
    <property type="entry name" value="Nucleic acid-binding proteins"/>
    <property type="match status" value="1"/>
</dbReference>
<evidence type="ECO:0000256" key="3">
    <source>
        <dbReference type="ARBA" id="ARBA00022989"/>
    </source>
</evidence>
<evidence type="ECO:0000256" key="2">
    <source>
        <dbReference type="ARBA" id="ARBA00022692"/>
    </source>
</evidence>
<dbReference type="InterPro" id="IPR002810">
    <property type="entry name" value="NfeD-like_C"/>
</dbReference>
<feature type="transmembrane region" description="Helical" evidence="5">
    <location>
        <begin position="27"/>
        <end position="47"/>
    </location>
</feature>
<reference evidence="7 8" key="1">
    <citation type="submission" date="2015-11" db="EMBL/GenBank/DDBJ databases">
        <title>Genomic analysis of 38 Legionella species identifies large and diverse effector repertoires.</title>
        <authorList>
            <person name="Burstein D."/>
            <person name="Amaro F."/>
            <person name="Zusman T."/>
            <person name="Lifshitz Z."/>
            <person name="Cohen O."/>
            <person name="Gilbert J.A."/>
            <person name="Pupko T."/>
            <person name="Shuman H.A."/>
            <person name="Segal G."/>
        </authorList>
    </citation>
    <scope>NUCLEOTIDE SEQUENCE [LARGE SCALE GENOMIC DNA]</scope>
    <source>
        <strain evidence="7 8">ATCC 51914</strain>
    </source>
</reference>